<feature type="non-terminal residue" evidence="1">
    <location>
        <position position="1"/>
    </location>
</feature>
<reference evidence="1" key="2">
    <citation type="journal article" date="2021" name="PeerJ">
        <title>Extensive microbial diversity within the chicken gut microbiome revealed by metagenomics and culture.</title>
        <authorList>
            <person name="Gilroy R."/>
            <person name="Ravi A."/>
            <person name="Getino M."/>
            <person name="Pursley I."/>
            <person name="Horton D.L."/>
            <person name="Alikhan N.F."/>
            <person name="Baker D."/>
            <person name="Gharbi K."/>
            <person name="Hall N."/>
            <person name="Watson M."/>
            <person name="Adriaenssens E.M."/>
            <person name="Foster-Nyarko E."/>
            <person name="Jarju S."/>
            <person name="Secka A."/>
            <person name="Antonio M."/>
            <person name="Oren A."/>
            <person name="Chaudhuri R.R."/>
            <person name="La Ragione R."/>
            <person name="Hildebrand F."/>
            <person name="Pallen M.J."/>
        </authorList>
    </citation>
    <scope>NUCLEOTIDE SEQUENCE</scope>
    <source>
        <strain evidence="1">ChiSxjej1B13-7958</strain>
    </source>
</reference>
<organism evidence="1 2">
    <name type="scientific">Candidatus Caccousia avicola</name>
    <dbReference type="NCBI Taxonomy" id="2840721"/>
    <lineage>
        <taxon>Bacteria</taxon>
        <taxon>Bacillati</taxon>
        <taxon>Bacillota</taxon>
        <taxon>Clostridia</taxon>
        <taxon>Eubacteriales</taxon>
        <taxon>Oscillospiraceae</taxon>
        <taxon>Oscillospiraceae incertae sedis</taxon>
        <taxon>Candidatus Caccousia</taxon>
    </lineage>
</organism>
<comment type="caution">
    <text evidence="1">The sequence shown here is derived from an EMBL/GenBank/DDBJ whole genome shotgun (WGS) entry which is preliminary data.</text>
</comment>
<evidence type="ECO:0000313" key="1">
    <source>
        <dbReference type="EMBL" id="HIR46743.1"/>
    </source>
</evidence>
<sequence length="166" mass="17336">SYTFTTLNSYTYKVTTSSKTAPTATSSNPSAVSVAYKGTCEGGYLFTITNQGAGQATITTKDADGRTCSFVATGKGTSTNKTIKSDTTSPFNLRVGATYTFKFTVTGGGSPQFASGNTNFLQITKTVQVGNDYFITFKGIAPGQVGVYASADGPNMDRQCIIDVVA</sequence>
<evidence type="ECO:0000313" key="2">
    <source>
        <dbReference type="Proteomes" id="UP000824242"/>
    </source>
</evidence>
<reference evidence="1" key="1">
    <citation type="submission" date="2020-10" db="EMBL/GenBank/DDBJ databases">
        <authorList>
            <person name="Gilroy R."/>
        </authorList>
    </citation>
    <scope>NUCLEOTIDE SEQUENCE</scope>
    <source>
        <strain evidence="1">ChiSxjej1B13-7958</strain>
    </source>
</reference>
<proteinExistence type="predicted"/>
<gene>
    <name evidence="1" type="ORF">IAB89_03645</name>
</gene>
<dbReference type="EMBL" id="DVGZ01000038">
    <property type="protein sequence ID" value="HIR46743.1"/>
    <property type="molecule type" value="Genomic_DNA"/>
</dbReference>
<protein>
    <submittedName>
        <fullName evidence="1">Uncharacterized protein</fullName>
    </submittedName>
</protein>
<dbReference type="Proteomes" id="UP000824242">
    <property type="component" value="Unassembled WGS sequence"/>
</dbReference>
<name>A0A9D1AM51_9FIRM</name>
<dbReference type="AlphaFoldDB" id="A0A9D1AM51"/>
<accession>A0A9D1AM51</accession>